<dbReference type="KEGG" id="sulg:FJR48_09940"/>
<proteinExistence type="predicted"/>
<keyword evidence="2" id="KW-1185">Reference proteome</keyword>
<dbReference type="OrthoDB" id="5361472at2"/>
<reference evidence="1 2" key="1">
    <citation type="submission" date="2019-09" db="EMBL/GenBank/DDBJ databases">
        <title>Sulfurimonas gotlandica sp. nov., a chemoautotrophic and psychrotolerant epsilonproteobacterium isolated from a pelagic redoxcline, and an emended description of the genus Sulfurimonas.</title>
        <authorList>
            <person name="Wang S."/>
            <person name="Jiang L."/>
            <person name="Shao S."/>
        </authorList>
    </citation>
    <scope>NUCLEOTIDE SEQUENCE [LARGE SCALE GENOMIC DNA]</scope>
    <source>
        <strain evidence="1 2">GYSZ_1</strain>
    </source>
</reference>
<dbReference type="Proteomes" id="UP000326944">
    <property type="component" value="Chromosome"/>
</dbReference>
<name>A0A5P8P2S2_9BACT</name>
<dbReference type="RefSeq" id="WP_152307976.1">
    <property type="nucleotide sequence ID" value="NZ_CP043617.1"/>
</dbReference>
<accession>A0A5P8P2S2</accession>
<protein>
    <submittedName>
        <fullName evidence="1">DUF177 domain-containing protein</fullName>
    </submittedName>
</protein>
<organism evidence="1 2">
    <name type="scientific">Sulfurimonas lithotrophica</name>
    <dbReference type="NCBI Taxonomy" id="2590022"/>
    <lineage>
        <taxon>Bacteria</taxon>
        <taxon>Pseudomonadati</taxon>
        <taxon>Campylobacterota</taxon>
        <taxon>Epsilonproteobacteria</taxon>
        <taxon>Campylobacterales</taxon>
        <taxon>Sulfurimonadaceae</taxon>
        <taxon>Sulfurimonas</taxon>
    </lineage>
</organism>
<dbReference type="EMBL" id="CP043617">
    <property type="protein sequence ID" value="QFR50028.1"/>
    <property type="molecule type" value="Genomic_DNA"/>
</dbReference>
<sequence length="116" mass="13257">MKIKLIKVSKTPSDFEIMSDKITFKGFLQYDSDKLFRLNAKIKGVLPVICDICAEEYEKQIDEKLDFFISDGLYEATNESLIDVVEAMESEADLDEILASELELIKSDYNTCPKCK</sequence>
<evidence type="ECO:0000313" key="1">
    <source>
        <dbReference type="EMBL" id="QFR50028.1"/>
    </source>
</evidence>
<dbReference type="AlphaFoldDB" id="A0A5P8P2S2"/>
<evidence type="ECO:0000313" key="2">
    <source>
        <dbReference type="Proteomes" id="UP000326944"/>
    </source>
</evidence>
<gene>
    <name evidence="1" type="ORF">FJR48_09940</name>
</gene>